<feature type="disulfide bond" evidence="7">
    <location>
        <begin position="217"/>
        <end position="227"/>
    </location>
</feature>
<keyword evidence="12" id="KW-1185">Reference proteome</keyword>
<evidence type="ECO:0000256" key="9">
    <source>
        <dbReference type="SAM" id="SignalP"/>
    </source>
</evidence>
<dbReference type="PANTHER" id="PTHR45817">
    <property type="entry name" value="LYSYL OXIDASE-LIKE-RELATED"/>
    <property type="match status" value="1"/>
</dbReference>
<keyword evidence="2" id="KW-0964">Secreted</keyword>
<feature type="signal peptide" evidence="9">
    <location>
        <begin position="1"/>
        <end position="19"/>
    </location>
</feature>
<evidence type="ECO:0000259" key="10">
    <source>
        <dbReference type="PROSITE" id="PS50287"/>
    </source>
</evidence>
<reference evidence="11" key="1">
    <citation type="submission" date="2022-11" db="UniProtKB">
        <authorList>
            <consortium name="EnsemblMetazoa"/>
        </authorList>
    </citation>
    <scope>IDENTIFICATION</scope>
</reference>
<dbReference type="InterPro" id="IPR036772">
    <property type="entry name" value="SRCR-like_dom_sf"/>
</dbReference>
<keyword evidence="6" id="KW-0325">Glycoprotein</keyword>
<name>A0A913ZZN6_PATMI</name>
<comment type="subcellular location">
    <subcellularLocation>
        <location evidence="1">Secreted</location>
    </subcellularLocation>
</comment>
<dbReference type="PRINTS" id="PR00258">
    <property type="entry name" value="SPERACTRCPTR"/>
</dbReference>
<dbReference type="InterPro" id="IPR001190">
    <property type="entry name" value="SRCR"/>
</dbReference>
<evidence type="ECO:0000256" key="1">
    <source>
        <dbReference type="ARBA" id="ARBA00004613"/>
    </source>
</evidence>
<evidence type="ECO:0000256" key="5">
    <source>
        <dbReference type="ARBA" id="ARBA00023157"/>
    </source>
</evidence>
<keyword evidence="8" id="KW-0812">Transmembrane</keyword>
<dbReference type="AlphaFoldDB" id="A0A913ZZN6"/>
<evidence type="ECO:0000256" key="2">
    <source>
        <dbReference type="ARBA" id="ARBA00022525"/>
    </source>
</evidence>
<evidence type="ECO:0000256" key="6">
    <source>
        <dbReference type="ARBA" id="ARBA00023180"/>
    </source>
</evidence>
<keyword evidence="4" id="KW-0677">Repeat</keyword>
<dbReference type="PROSITE" id="PS50287">
    <property type="entry name" value="SRCR_2"/>
    <property type="match status" value="2"/>
</dbReference>
<dbReference type="SUPFAM" id="SSF56487">
    <property type="entry name" value="SRCR-like"/>
    <property type="match status" value="2"/>
</dbReference>
<dbReference type="GO" id="GO:0004720">
    <property type="term" value="F:protein-lysine 6-oxidase activity"/>
    <property type="evidence" value="ECO:0007669"/>
    <property type="project" value="TreeGrafter"/>
</dbReference>
<organism evidence="11 12">
    <name type="scientific">Patiria miniata</name>
    <name type="common">Bat star</name>
    <name type="synonym">Asterina miniata</name>
    <dbReference type="NCBI Taxonomy" id="46514"/>
    <lineage>
        <taxon>Eukaryota</taxon>
        <taxon>Metazoa</taxon>
        <taxon>Echinodermata</taxon>
        <taxon>Eleutherozoa</taxon>
        <taxon>Asterozoa</taxon>
        <taxon>Asteroidea</taxon>
        <taxon>Valvatacea</taxon>
        <taxon>Valvatida</taxon>
        <taxon>Asterinidae</taxon>
        <taxon>Patiria</taxon>
    </lineage>
</organism>
<dbReference type="SMART" id="SM00202">
    <property type="entry name" value="SR"/>
    <property type="match status" value="2"/>
</dbReference>
<dbReference type="InterPro" id="IPR050912">
    <property type="entry name" value="LOX-like_protein"/>
</dbReference>
<comment type="caution">
    <text evidence="7">Lacks conserved residue(s) required for the propagation of feature annotation.</text>
</comment>
<feature type="domain" description="SRCR" evidence="10">
    <location>
        <begin position="141"/>
        <end position="248"/>
    </location>
</feature>
<dbReference type="Gene3D" id="3.10.250.10">
    <property type="entry name" value="SRCR-like domain"/>
    <property type="match status" value="2"/>
</dbReference>
<dbReference type="Proteomes" id="UP000887568">
    <property type="component" value="Unplaced"/>
</dbReference>
<keyword evidence="5 7" id="KW-1015">Disulfide bond</keyword>
<keyword evidence="3 9" id="KW-0732">Signal</keyword>
<feature type="chain" id="PRO_5037965517" description="SRCR domain-containing protein" evidence="9">
    <location>
        <begin position="20"/>
        <end position="380"/>
    </location>
</feature>
<accession>A0A913ZZN6</accession>
<evidence type="ECO:0000256" key="4">
    <source>
        <dbReference type="ARBA" id="ARBA00022737"/>
    </source>
</evidence>
<dbReference type="GO" id="GO:0016020">
    <property type="term" value="C:membrane"/>
    <property type="evidence" value="ECO:0007669"/>
    <property type="project" value="InterPro"/>
</dbReference>
<keyword evidence="8" id="KW-1133">Transmembrane helix</keyword>
<evidence type="ECO:0000256" key="3">
    <source>
        <dbReference type="ARBA" id="ARBA00022729"/>
    </source>
</evidence>
<dbReference type="OMA" id="PYWDIND"/>
<feature type="transmembrane region" description="Helical" evidence="8">
    <location>
        <begin position="254"/>
        <end position="287"/>
    </location>
</feature>
<dbReference type="GO" id="GO:0005615">
    <property type="term" value="C:extracellular space"/>
    <property type="evidence" value="ECO:0007669"/>
    <property type="project" value="TreeGrafter"/>
</dbReference>
<dbReference type="RefSeq" id="XP_038056795.1">
    <property type="nucleotide sequence ID" value="XM_038200867.1"/>
</dbReference>
<feature type="domain" description="SRCR" evidence="10">
    <location>
        <begin position="34"/>
        <end position="134"/>
    </location>
</feature>
<dbReference type="OrthoDB" id="536948at2759"/>
<dbReference type="GeneID" id="119728576"/>
<sequence>MLYWLFAVTALVFVSDVAAQSSNVTQAVTTGFNVRLIAGSGPNEGIVEVSYEGKRGTICNPYWDINDATVVCRQLGYPLATLASTGKRFDSMAYDTHLEAVSCQGNEYHLADCSRGSWVSEQCSDRDTAAVICSSIGEWSVRLMGGPSRFEGRVEVYHIHADTQPMWGTICNDYWDIYDAQVVCRQLGYGNAQVAVDDGDRLYGKGTGSVLLETVTCYGTESTLASCLTPGWHVHNCGHNEDVGVICEYADSSYVWLSPLAITFIVIGSLFGFCLIVGLIMCCFSALSKKKRRRRTGSRNQTSTNPPVSYAASNQATTIDTAGSSPGYTIPIQQFTPPPGYVLTTSGAVGGAPGFTTIAPMAPIAPPPPYAELPNNSEKS</sequence>
<evidence type="ECO:0000256" key="7">
    <source>
        <dbReference type="PROSITE-ProRule" id="PRU00196"/>
    </source>
</evidence>
<evidence type="ECO:0000313" key="12">
    <source>
        <dbReference type="Proteomes" id="UP000887568"/>
    </source>
</evidence>
<proteinExistence type="predicted"/>
<feature type="disulfide bond" evidence="7">
    <location>
        <begin position="103"/>
        <end position="113"/>
    </location>
</feature>
<dbReference type="Pfam" id="PF00530">
    <property type="entry name" value="SRCR"/>
    <property type="match status" value="2"/>
</dbReference>
<keyword evidence="8" id="KW-0472">Membrane</keyword>
<dbReference type="EnsemblMetazoa" id="XM_038200867.1">
    <property type="protein sequence ID" value="XP_038056795.1"/>
    <property type="gene ID" value="LOC119728576"/>
</dbReference>
<dbReference type="PANTHER" id="PTHR45817:SF9">
    <property type="entry name" value="SRCR DOMAIN-CONTAINING PROTEIN"/>
    <property type="match status" value="1"/>
</dbReference>
<evidence type="ECO:0000256" key="8">
    <source>
        <dbReference type="SAM" id="Phobius"/>
    </source>
</evidence>
<feature type="disulfide bond" evidence="7">
    <location>
        <begin position="59"/>
        <end position="123"/>
    </location>
</feature>
<feature type="disulfide bond" evidence="7">
    <location>
        <begin position="72"/>
        <end position="133"/>
    </location>
</feature>
<protein>
    <recommendedName>
        <fullName evidence="10">SRCR domain-containing protein</fullName>
    </recommendedName>
</protein>
<evidence type="ECO:0000313" key="11">
    <source>
        <dbReference type="EnsemblMetazoa" id="XP_038056795.1"/>
    </source>
</evidence>
<dbReference type="FunFam" id="3.10.250.10:FF:000006">
    <property type="entry name" value="neurotrypsin isoform X2"/>
    <property type="match status" value="1"/>
</dbReference>
<dbReference type="FunFam" id="3.10.250.10:FF:000005">
    <property type="entry name" value="Neurotrypsin isoform A"/>
    <property type="match status" value="1"/>
</dbReference>